<dbReference type="GeneID" id="63686917"/>
<evidence type="ECO:0000313" key="2">
    <source>
        <dbReference type="EMBL" id="EJU05914.1"/>
    </source>
</evidence>
<reference evidence="2 3" key="1">
    <citation type="journal article" date="2012" name="Science">
        <title>The Paleozoic origin of enzymatic lignin decomposition reconstructed from 31 fungal genomes.</title>
        <authorList>
            <person name="Floudas D."/>
            <person name="Binder M."/>
            <person name="Riley R."/>
            <person name="Barry K."/>
            <person name="Blanchette R.A."/>
            <person name="Henrissat B."/>
            <person name="Martinez A.T."/>
            <person name="Otillar R."/>
            <person name="Spatafora J.W."/>
            <person name="Yadav J.S."/>
            <person name="Aerts A."/>
            <person name="Benoit I."/>
            <person name="Boyd A."/>
            <person name="Carlson A."/>
            <person name="Copeland A."/>
            <person name="Coutinho P.M."/>
            <person name="de Vries R.P."/>
            <person name="Ferreira P."/>
            <person name="Findley K."/>
            <person name="Foster B."/>
            <person name="Gaskell J."/>
            <person name="Glotzer D."/>
            <person name="Gorecki P."/>
            <person name="Heitman J."/>
            <person name="Hesse C."/>
            <person name="Hori C."/>
            <person name="Igarashi K."/>
            <person name="Jurgens J.A."/>
            <person name="Kallen N."/>
            <person name="Kersten P."/>
            <person name="Kohler A."/>
            <person name="Kuees U."/>
            <person name="Kumar T.K.A."/>
            <person name="Kuo A."/>
            <person name="LaButti K."/>
            <person name="Larrondo L.F."/>
            <person name="Lindquist E."/>
            <person name="Ling A."/>
            <person name="Lombard V."/>
            <person name="Lucas S."/>
            <person name="Lundell T."/>
            <person name="Martin R."/>
            <person name="McLaughlin D.J."/>
            <person name="Morgenstern I."/>
            <person name="Morin E."/>
            <person name="Murat C."/>
            <person name="Nagy L.G."/>
            <person name="Nolan M."/>
            <person name="Ohm R.A."/>
            <person name="Patyshakuliyeva A."/>
            <person name="Rokas A."/>
            <person name="Ruiz-Duenas F.J."/>
            <person name="Sabat G."/>
            <person name="Salamov A."/>
            <person name="Samejima M."/>
            <person name="Schmutz J."/>
            <person name="Slot J.C."/>
            <person name="St John F."/>
            <person name="Stenlid J."/>
            <person name="Sun H."/>
            <person name="Sun S."/>
            <person name="Syed K."/>
            <person name="Tsang A."/>
            <person name="Wiebenga A."/>
            <person name="Young D."/>
            <person name="Pisabarro A."/>
            <person name="Eastwood D.C."/>
            <person name="Martin F."/>
            <person name="Cullen D."/>
            <person name="Grigoriev I.V."/>
            <person name="Hibbett D.S."/>
        </authorList>
    </citation>
    <scope>NUCLEOTIDE SEQUENCE [LARGE SCALE GENOMIC DNA]</scope>
    <source>
        <strain evidence="2 3">DJM-731 SS1</strain>
    </source>
</reference>
<name>M5GAM4_DACPD</name>
<protein>
    <submittedName>
        <fullName evidence="2">Uncharacterized protein</fullName>
    </submittedName>
</protein>
<feature type="compositionally biased region" description="Basic and acidic residues" evidence="1">
    <location>
        <begin position="27"/>
        <end position="37"/>
    </location>
</feature>
<dbReference type="EMBL" id="JH795856">
    <property type="protein sequence ID" value="EJU05914.1"/>
    <property type="molecule type" value="Genomic_DNA"/>
</dbReference>
<feature type="region of interest" description="Disordered" evidence="1">
    <location>
        <begin position="1"/>
        <end position="37"/>
    </location>
</feature>
<dbReference type="Proteomes" id="UP000030653">
    <property type="component" value="Unassembled WGS sequence"/>
</dbReference>
<dbReference type="HOGENOM" id="CLU_2996462_0_0_1"/>
<organism evidence="2 3">
    <name type="scientific">Dacryopinax primogenitus (strain DJM 731)</name>
    <name type="common">Brown rot fungus</name>
    <dbReference type="NCBI Taxonomy" id="1858805"/>
    <lineage>
        <taxon>Eukaryota</taxon>
        <taxon>Fungi</taxon>
        <taxon>Dikarya</taxon>
        <taxon>Basidiomycota</taxon>
        <taxon>Agaricomycotina</taxon>
        <taxon>Dacrymycetes</taxon>
        <taxon>Dacrymycetales</taxon>
        <taxon>Dacrymycetaceae</taxon>
        <taxon>Dacryopinax</taxon>
    </lineage>
</organism>
<sequence>MEEGGEEEEEQSQRCVGGNETGLSEAGEGREKNEEGRARVLSVWVDRLSLTVLSTRQ</sequence>
<dbReference type="RefSeq" id="XP_040632808.1">
    <property type="nucleotide sequence ID" value="XM_040771855.1"/>
</dbReference>
<dbReference type="AlphaFoldDB" id="M5GAM4"/>
<accession>M5GAM4</accession>
<proteinExistence type="predicted"/>
<evidence type="ECO:0000313" key="3">
    <source>
        <dbReference type="Proteomes" id="UP000030653"/>
    </source>
</evidence>
<gene>
    <name evidence="2" type="ORF">DACRYDRAFT_20238</name>
</gene>
<evidence type="ECO:0000256" key="1">
    <source>
        <dbReference type="SAM" id="MobiDB-lite"/>
    </source>
</evidence>
<feature type="compositionally biased region" description="Acidic residues" evidence="1">
    <location>
        <begin position="1"/>
        <end position="10"/>
    </location>
</feature>
<keyword evidence="3" id="KW-1185">Reference proteome</keyword>